<dbReference type="GeneID" id="301126971"/>
<evidence type="ECO:0000313" key="3">
    <source>
        <dbReference type="EMBL" id="WNF32252.1"/>
    </source>
</evidence>
<feature type="domain" description="LysM" evidence="2">
    <location>
        <begin position="2"/>
        <end position="47"/>
    </location>
</feature>
<dbReference type="Gene3D" id="3.10.350.10">
    <property type="entry name" value="LysM domain"/>
    <property type="match status" value="1"/>
</dbReference>
<protein>
    <submittedName>
        <fullName evidence="3">SafA/ExsA family spore coat assembly protein</fullName>
    </submittedName>
</protein>
<feature type="region of interest" description="Disordered" evidence="1">
    <location>
        <begin position="77"/>
        <end position="102"/>
    </location>
</feature>
<evidence type="ECO:0000256" key="1">
    <source>
        <dbReference type="SAM" id="MobiDB-lite"/>
    </source>
</evidence>
<dbReference type="SMART" id="SM00257">
    <property type="entry name" value="LysM"/>
    <property type="match status" value="1"/>
</dbReference>
<evidence type="ECO:0000313" key="4">
    <source>
        <dbReference type="Proteomes" id="UP001303701"/>
    </source>
</evidence>
<dbReference type="EMBL" id="CP134501">
    <property type="protein sequence ID" value="WNF32252.1"/>
    <property type="molecule type" value="Genomic_DNA"/>
</dbReference>
<sequence>MKIHIVQKGDTLWKIAQKYGVDFQELKKLNSQLSNPDLIMPGMKIKIPTGDVPIKKEVKHELKKEVPKVAFKKEAKEHPFAEEKPVAPIETEEPEAKEKPSKPYVPPVPKVYQPYYPKKTDVSNYFMLNMPMMNIHEEAEKAPTYPYASKDSKPQLPKKPENVFHEVLDKGEESKEEDNKDMTNPQFSNVNPYYGAQWQPYYAPVWPNIPNPAPNYQFVSPQQYGEDFDDDDEYDEAYGYENVAPNIPPNIPPNVAPNIPPNVSPIQYSPQPVVPYVPYPVLCPPFPFLGCHPVSPVYPGSGLAPTPYAAPYGIPHGQWVSPEAAENQEFAENIPHTGAFPSHQDDCGCGGPVPYGYRAAPFVPYGIPHYPYAVPYYDYNQFVAPQDEEDED</sequence>
<reference evidence="3 4" key="1">
    <citation type="submission" date="2023-09" db="EMBL/GenBank/DDBJ databases">
        <title>Different Types of Thermotolerant Ring-Cleaving Dioxygenases derived from Aeribacillus composti HB-1 applied for multiple aromatic hydrocarbons removal.</title>
        <authorList>
            <person name="Cao L."/>
            <person name="Li M."/>
            <person name="Ma T."/>
        </authorList>
    </citation>
    <scope>NUCLEOTIDE SEQUENCE [LARGE SCALE GENOMIC DNA]</scope>
    <source>
        <strain evidence="3 4">HB-1</strain>
    </source>
</reference>
<keyword evidence="4" id="KW-1185">Reference proteome</keyword>
<dbReference type="PANTHER" id="PTHR33734:SF34">
    <property type="entry name" value="SPOIVD-ASSOCIATED FACTOR A"/>
    <property type="match status" value="1"/>
</dbReference>
<dbReference type="PANTHER" id="PTHR33734">
    <property type="entry name" value="LYSM DOMAIN-CONTAINING GPI-ANCHORED PROTEIN 2"/>
    <property type="match status" value="1"/>
</dbReference>
<proteinExistence type="predicted"/>
<dbReference type="InterPro" id="IPR036779">
    <property type="entry name" value="LysM_dom_sf"/>
</dbReference>
<dbReference type="RefSeq" id="WP_311066356.1">
    <property type="nucleotide sequence ID" value="NZ_CP134501.1"/>
</dbReference>
<dbReference type="CDD" id="cd00118">
    <property type="entry name" value="LysM"/>
    <property type="match status" value="1"/>
</dbReference>
<dbReference type="InterPro" id="IPR018392">
    <property type="entry name" value="LysM"/>
</dbReference>
<dbReference type="SUPFAM" id="SSF54106">
    <property type="entry name" value="LysM domain"/>
    <property type="match status" value="1"/>
</dbReference>
<dbReference type="InterPro" id="IPR014248">
    <property type="entry name" value="Spore_coat_assembly_SafA"/>
</dbReference>
<dbReference type="PROSITE" id="PS51782">
    <property type="entry name" value="LYSM"/>
    <property type="match status" value="1"/>
</dbReference>
<name>A0ABY9WDU4_9BACI</name>
<dbReference type="Pfam" id="PF01476">
    <property type="entry name" value="LysM"/>
    <property type="match status" value="1"/>
</dbReference>
<gene>
    <name evidence="3" type="primary">safA</name>
    <name evidence="3" type="ORF">RI196_13325</name>
</gene>
<organism evidence="3 4">
    <name type="scientific">Aeribacillus composti</name>
    <dbReference type="NCBI Taxonomy" id="1868734"/>
    <lineage>
        <taxon>Bacteria</taxon>
        <taxon>Bacillati</taxon>
        <taxon>Bacillota</taxon>
        <taxon>Bacilli</taxon>
        <taxon>Bacillales</taxon>
        <taxon>Bacillaceae</taxon>
        <taxon>Aeribacillus</taxon>
    </lineage>
</organism>
<accession>A0ABY9WDU4</accession>
<dbReference type="NCBIfam" id="TIGR02899">
    <property type="entry name" value="spore_safA"/>
    <property type="match status" value="1"/>
</dbReference>
<dbReference type="Proteomes" id="UP001303701">
    <property type="component" value="Chromosome"/>
</dbReference>
<evidence type="ECO:0000259" key="2">
    <source>
        <dbReference type="PROSITE" id="PS51782"/>
    </source>
</evidence>